<dbReference type="Proteomes" id="UP000198520">
    <property type="component" value="Unassembled WGS sequence"/>
</dbReference>
<dbReference type="Gene3D" id="2.60.200.20">
    <property type="match status" value="1"/>
</dbReference>
<proteinExistence type="predicted"/>
<evidence type="ECO:0000256" key="1">
    <source>
        <dbReference type="ARBA" id="ARBA00022553"/>
    </source>
</evidence>
<evidence type="ECO:0000259" key="3">
    <source>
        <dbReference type="PROSITE" id="PS50006"/>
    </source>
</evidence>
<evidence type="ECO:0000313" key="5">
    <source>
        <dbReference type="Proteomes" id="UP000198520"/>
    </source>
</evidence>
<dbReference type="InterPro" id="IPR008984">
    <property type="entry name" value="SMAD_FHA_dom_sf"/>
</dbReference>
<sequence length="404" mass="42038">MIVPHYSPGAWFAVVTDGVIALLPPDTLPAVVELVWEAAREDAAFEDQLSLLTSGRSTGKAPFALVSLAGGDVRAAVRGDLEVVLEESIGAPPRRVVGDQIPWTSVAASATAVSVGVVGASSRGPALPVLSGVVTACEVIVTLREADDDVADVATRSGAEVVEFDEELDGVTILSPRRAAAAEVVEFDEELHGATILTPRRAAAPGARTPASPATGSTVPTAATPLAPPPLPTPPPAPPARPAPVQASAFMPALDDHDGLTVMSSDLVEIRRQLPTWSTNEVPGPFTMPTLVAPPKLVMSSGVTVTLDRTVLIGRAPVVSRVSNRDLPRLVTVESPNHDISRTHAQVRAEGDRVLLTDLDSTNGVTLSLRGRPAERIRPGVAVDVPPDATVDLGDGVMFRVVRS</sequence>
<dbReference type="AlphaFoldDB" id="A0A1I2CXX2"/>
<dbReference type="RefSeq" id="WP_093374397.1">
    <property type="nucleotide sequence ID" value="NZ_BNAN01000001.1"/>
</dbReference>
<keyword evidence="5" id="KW-1185">Reference proteome</keyword>
<organism evidence="4 5">
    <name type="scientific">Flavimobilis marinus</name>
    <dbReference type="NCBI Taxonomy" id="285351"/>
    <lineage>
        <taxon>Bacteria</taxon>
        <taxon>Bacillati</taxon>
        <taxon>Actinomycetota</taxon>
        <taxon>Actinomycetes</taxon>
        <taxon>Micrococcales</taxon>
        <taxon>Jonesiaceae</taxon>
        <taxon>Flavimobilis</taxon>
    </lineage>
</organism>
<dbReference type="Pfam" id="PF00498">
    <property type="entry name" value="FHA"/>
    <property type="match status" value="1"/>
</dbReference>
<gene>
    <name evidence="4" type="ORF">SAMN04488035_0294</name>
</gene>
<keyword evidence="1" id="KW-0597">Phosphoprotein</keyword>
<feature type="compositionally biased region" description="Pro residues" evidence="2">
    <location>
        <begin position="226"/>
        <end position="242"/>
    </location>
</feature>
<dbReference type="EMBL" id="FONZ01000001">
    <property type="protein sequence ID" value="SFE72590.1"/>
    <property type="molecule type" value="Genomic_DNA"/>
</dbReference>
<dbReference type="OrthoDB" id="5485098at2"/>
<evidence type="ECO:0000256" key="2">
    <source>
        <dbReference type="SAM" id="MobiDB-lite"/>
    </source>
</evidence>
<feature type="region of interest" description="Disordered" evidence="2">
    <location>
        <begin position="201"/>
        <end position="243"/>
    </location>
</feature>
<feature type="compositionally biased region" description="Low complexity" evidence="2">
    <location>
        <begin position="201"/>
        <end position="225"/>
    </location>
</feature>
<accession>A0A1I2CXX2</accession>
<name>A0A1I2CXX2_9MICO</name>
<dbReference type="STRING" id="285351.SAMN04488035_0294"/>
<feature type="domain" description="FHA" evidence="3">
    <location>
        <begin position="311"/>
        <end position="368"/>
    </location>
</feature>
<dbReference type="CDD" id="cd00060">
    <property type="entry name" value="FHA"/>
    <property type="match status" value="1"/>
</dbReference>
<dbReference type="SMART" id="SM00240">
    <property type="entry name" value="FHA"/>
    <property type="match status" value="1"/>
</dbReference>
<evidence type="ECO:0000313" key="4">
    <source>
        <dbReference type="EMBL" id="SFE72590.1"/>
    </source>
</evidence>
<reference evidence="5" key="1">
    <citation type="submission" date="2016-10" db="EMBL/GenBank/DDBJ databases">
        <authorList>
            <person name="Varghese N."/>
            <person name="Submissions S."/>
        </authorList>
    </citation>
    <scope>NUCLEOTIDE SEQUENCE [LARGE SCALE GENOMIC DNA]</scope>
    <source>
        <strain evidence="5">DSM 19083</strain>
    </source>
</reference>
<dbReference type="PROSITE" id="PS50006">
    <property type="entry name" value="FHA_DOMAIN"/>
    <property type="match status" value="1"/>
</dbReference>
<dbReference type="SUPFAM" id="SSF49879">
    <property type="entry name" value="SMAD/FHA domain"/>
    <property type="match status" value="1"/>
</dbReference>
<protein>
    <submittedName>
        <fullName evidence="4">Forkhead associated (FHA) domain, binds pSer, pThr, pTyr</fullName>
    </submittedName>
</protein>
<dbReference type="InterPro" id="IPR000253">
    <property type="entry name" value="FHA_dom"/>
</dbReference>